<proteinExistence type="predicted"/>
<dbReference type="AlphaFoldDB" id="A0A4R3Z790"/>
<protein>
    <recommendedName>
        <fullName evidence="3">DUF1499 domain-containing protein</fullName>
    </recommendedName>
</protein>
<reference evidence="1 2" key="1">
    <citation type="submission" date="2019-03" db="EMBL/GenBank/DDBJ databases">
        <title>Genomic Encyclopedia of Type Strains, Phase IV (KMG-IV): sequencing the most valuable type-strain genomes for metagenomic binning, comparative biology and taxonomic classification.</title>
        <authorList>
            <person name="Goeker M."/>
        </authorList>
    </citation>
    <scope>NUCLEOTIDE SEQUENCE [LARGE SCALE GENOMIC DNA]</scope>
    <source>
        <strain evidence="1 2">DSM 19580</strain>
    </source>
</reference>
<dbReference type="RefSeq" id="WP_131863947.1">
    <property type="nucleotide sequence ID" value="NZ_SMCR01000001.1"/>
</dbReference>
<evidence type="ECO:0000313" key="2">
    <source>
        <dbReference type="Proteomes" id="UP000295719"/>
    </source>
</evidence>
<comment type="caution">
    <text evidence="1">The sequence shown here is derived from an EMBL/GenBank/DDBJ whole genome shotgun (WGS) entry which is preliminary data.</text>
</comment>
<dbReference type="Proteomes" id="UP000295719">
    <property type="component" value="Unassembled WGS sequence"/>
</dbReference>
<evidence type="ECO:0008006" key="3">
    <source>
        <dbReference type="Google" id="ProtNLM"/>
    </source>
</evidence>
<keyword evidence="2" id="KW-1185">Reference proteome</keyword>
<sequence>MSLTSQSTQQKFPYPADKVFAKLLEAVPSAGMKIKNQDEILRRLTVSVGMSLFSWGENMTIVVTDVDDKSSIISIDSSLKFSPNIAGMHKHQKNFDKIIYSLSALLK</sequence>
<evidence type="ECO:0000313" key="1">
    <source>
        <dbReference type="EMBL" id="TCW00385.1"/>
    </source>
</evidence>
<organism evidence="1 2">
    <name type="scientific">Biostraticola tofi</name>
    <dbReference type="NCBI Taxonomy" id="466109"/>
    <lineage>
        <taxon>Bacteria</taxon>
        <taxon>Pseudomonadati</taxon>
        <taxon>Pseudomonadota</taxon>
        <taxon>Gammaproteobacteria</taxon>
        <taxon>Enterobacterales</taxon>
        <taxon>Bruguierivoracaceae</taxon>
        <taxon>Biostraticola</taxon>
    </lineage>
</organism>
<dbReference type="EMBL" id="SMCR01000001">
    <property type="protein sequence ID" value="TCW00385.1"/>
    <property type="molecule type" value="Genomic_DNA"/>
</dbReference>
<gene>
    <name evidence="1" type="ORF">EDC52_101735</name>
</gene>
<accession>A0A4R3Z790</accession>
<name>A0A4R3Z790_9GAMM</name>
<dbReference type="OrthoDB" id="6626775at2"/>